<reference evidence="2" key="1">
    <citation type="submission" date="2013-12" db="EMBL/GenBank/DDBJ databases">
        <title>The Genome Sequence of Aphanomyces invadans NJM9701.</title>
        <authorList>
            <consortium name="The Broad Institute Genomics Platform"/>
            <person name="Russ C."/>
            <person name="Tyler B."/>
            <person name="van West P."/>
            <person name="Dieguez-Uribeondo J."/>
            <person name="Young S.K."/>
            <person name="Zeng Q."/>
            <person name="Gargeya S."/>
            <person name="Fitzgerald M."/>
            <person name="Abouelleil A."/>
            <person name="Alvarado L."/>
            <person name="Chapman S.B."/>
            <person name="Gainer-Dewar J."/>
            <person name="Goldberg J."/>
            <person name="Griggs A."/>
            <person name="Gujja S."/>
            <person name="Hansen M."/>
            <person name="Howarth C."/>
            <person name="Imamovic A."/>
            <person name="Ireland A."/>
            <person name="Larimer J."/>
            <person name="McCowan C."/>
            <person name="Murphy C."/>
            <person name="Pearson M."/>
            <person name="Poon T.W."/>
            <person name="Priest M."/>
            <person name="Roberts A."/>
            <person name="Saif S."/>
            <person name="Shea T."/>
            <person name="Sykes S."/>
            <person name="Wortman J."/>
            <person name="Nusbaum C."/>
            <person name="Birren B."/>
        </authorList>
    </citation>
    <scope>NUCLEOTIDE SEQUENCE [LARGE SCALE GENOMIC DNA]</scope>
    <source>
        <strain evidence="2">NJM9701</strain>
    </source>
</reference>
<feature type="transmembrane region" description="Helical" evidence="1">
    <location>
        <begin position="21"/>
        <end position="42"/>
    </location>
</feature>
<protein>
    <submittedName>
        <fullName evidence="2">Uncharacterized protein</fullName>
    </submittedName>
</protein>
<dbReference type="VEuPathDB" id="FungiDB:H310_12590"/>
<evidence type="ECO:0000256" key="1">
    <source>
        <dbReference type="SAM" id="Phobius"/>
    </source>
</evidence>
<sequence>MPHRSALRTLPNRQQSSKSHMVAAAGVAICATAVIVGGALIGEAVADGHETMAAAAVEVVVRTMITRVTFFDPTQVDGADGTTTCYEN</sequence>
<keyword evidence="1" id="KW-0812">Transmembrane</keyword>
<keyword evidence="1" id="KW-0472">Membrane</keyword>
<accession>A0A024TJ11</accession>
<keyword evidence="1" id="KW-1133">Transmembrane helix</keyword>
<dbReference type="EMBL" id="KI913991">
    <property type="protein sequence ID" value="ETV93596.1"/>
    <property type="molecule type" value="Genomic_DNA"/>
</dbReference>
<dbReference type="RefSeq" id="XP_008877938.1">
    <property type="nucleotide sequence ID" value="XM_008879716.1"/>
</dbReference>
<proteinExistence type="predicted"/>
<name>A0A024TJ11_9STRA</name>
<organism evidence="2">
    <name type="scientific">Aphanomyces invadans</name>
    <dbReference type="NCBI Taxonomy" id="157072"/>
    <lineage>
        <taxon>Eukaryota</taxon>
        <taxon>Sar</taxon>
        <taxon>Stramenopiles</taxon>
        <taxon>Oomycota</taxon>
        <taxon>Saprolegniomycetes</taxon>
        <taxon>Saprolegniales</taxon>
        <taxon>Verrucalvaceae</taxon>
        <taxon>Aphanomyces</taxon>
    </lineage>
</organism>
<dbReference type="AlphaFoldDB" id="A0A024TJ11"/>
<gene>
    <name evidence="2" type="ORF">H310_12590</name>
</gene>
<evidence type="ECO:0000313" key="2">
    <source>
        <dbReference type="EMBL" id="ETV93596.1"/>
    </source>
</evidence>
<dbReference type="GeneID" id="20089640"/>